<dbReference type="InterPro" id="IPR046342">
    <property type="entry name" value="CBS_dom_sf"/>
</dbReference>
<protein>
    <submittedName>
        <fullName evidence="14">Putative hemolysin</fullName>
    </submittedName>
</protein>
<dbReference type="PANTHER" id="PTHR43099">
    <property type="entry name" value="UPF0053 PROTEIN YRKA"/>
    <property type="match status" value="1"/>
</dbReference>
<evidence type="ECO:0000256" key="8">
    <source>
        <dbReference type="ARBA" id="ARBA00023136"/>
    </source>
</evidence>
<dbReference type="OrthoDB" id="110231at2"/>
<dbReference type="CDD" id="cd04590">
    <property type="entry name" value="CBS_pair_CorC_HlyC_assoc"/>
    <property type="match status" value="1"/>
</dbReference>
<dbReference type="Gene3D" id="3.10.580.10">
    <property type="entry name" value="CBS-domain"/>
    <property type="match status" value="1"/>
</dbReference>
<keyword evidence="3" id="KW-1003">Cell membrane</keyword>
<dbReference type="InterPro" id="IPR016169">
    <property type="entry name" value="FAD-bd_PCMH_sub2"/>
</dbReference>
<dbReference type="GO" id="GO:0050660">
    <property type="term" value="F:flavin adenine dinucleotide binding"/>
    <property type="evidence" value="ECO:0007669"/>
    <property type="project" value="InterPro"/>
</dbReference>
<evidence type="ECO:0000256" key="5">
    <source>
        <dbReference type="ARBA" id="ARBA00022737"/>
    </source>
</evidence>
<dbReference type="STRING" id="1206085.SAMN05443575_1123"/>
<reference evidence="14 15" key="1">
    <citation type="submission" date="2016-11" db="EMBL/GenBank/DDBJ databases">
        <authorList>
            <person name="Jaros S."/>
            <person name="Januszkiewicz K."/>
            <person name="Wedrychowicz H."/>
        </authorList>
    </citation>
    <scope>NUCLEOTIDE SEQUENCE [LARGE SCALE GENOMIC DNA]</scope>
    <source>
        <strain evidence="14 15">DSM 45627</strain>
    </source>
</reference>
<dbReference type="RefSeq" id="WP_073387362.1">
    <property type="nucleotide sequence ID" value="NZ_FQVU01000002.1"/>
</dbReference>
<dbReference type="Proteomes" id="UP000186132">
    <property type="component" value="Unassembled WGS sequence"/>
</dbReference>
<evidence type="ECO:0000256" key="4">
    <source>
        <dbReference type="ARBA" id="ARBA00022692"/>
    </source>
</evidence>
<dbReference type="PROSITE" id="PS51846">
    <property type="entry name" value="CNNM"/>
    <property type="match status" value="1"/>
</dbReference>
<dbReference type="InterPro" id="IPR044751">
    <property type="entry name" value="Ion_transp-like_CBS"/>
</dbReference>
<dbReference type="AlphaFoldDB" id="A0A1M5GBS3"/>
<dbReference type="FunFam" id="3.10.580.10:FF:000002">
    <property type="entry name" value="Magnesium/cobalt efflux protein CorC"/>
    <property type="match status" value="1"/>
</dbReference>
<comment type="similarity">
    <text evidence="2">Belongs to the UPF0053 family.</text>
</comment>
<keyword evidence="6 10" id="KW-1133">Transmembrane helix</keyword>
<dbReference type="PANTHER" id="PTHR43099:SF2">
    <property type="entry name" value="UPF0053 PROTEIN YRKA"/>
    <property type="match status" value="1"/>
</dbReference>
<evidence type="ECO:0000256" key="1">
    <source>
        <dbReference type="ARBA" id="ARBA00004651"/>
    </source>
</evidence>
<accession>A0A1M5GBS3</accession>
<dbReference type="EMBL" id="FQVU01000002">
    <property type="protein sequence ID" value="SHG01164.1"/>
    <property type="molecule type" value="Genomic_DNA"/>
</dbReference>
<keyword evidence="15" id="KW-1185">Reference proteome</keyword>
<dbReference type="InterPro" id="IPR002550">
    <property type="entry name" value="CNNM"/>
</dbReference>
<evidence type="ECO:0000256" key="3">
    <source>
        <dbReference type="ARBA" id="ARBA00022475"/>
    </source>
</evidence>
<evidence type="ECO:0000259" key="13">
    <source>
        <dbReference type="PROSITE" id="PS51846"/>
    </source>
</evidence>
<feature type="transmembrane region" description="Helical" evidence="11">
    <location>
        <begin position="103"/>
        <end position="124"/>
    </location>
</feature>
<gene>
    <name evidence="14" type="ORF">SAMN05443575_1123</name>
</gene>
<dbReference type="SUPFAM" id="SSF54631">
    <property type="entry name" value="CBS-domain pair"/>
    <property type="match status" value="1"/>
</dbReference>
<evidence type="ECO:0000256" key="7">
    <source>
        <dbReference type="ARBA" id="ARBA00023122"/>
    </source>
</evidence>
<evidence type="ECO:0000256" key="2">
    <source>
        <dbReference type="ARBA" id="ARBA00006337"/>
    </source>
</evidence>
<evidence type="ECO:0000256" key="10">
    <source>
        <dbReference type="PROSITE-ProRule" id="PRU01193"/>
    </source>
</evidence>
<evidence type="ECO:0000313" key="15">
    <source>
        <dbReference type="Proteomes" id="UP000186132"/>
    </source>
</evidence>
<evidence type="ECO:0000313" key="14">
    <source>
        <dbReference type="EMBL" id="SHG01164.1"/>
    </source>
</evidence>
<proteinExistence type="inferred from homology"/>
<sequence length="439" mass="46587">MGELFVNIGIVLLLILVEGVFVAAEIALVSLREGQVRALQESGRRGGAAVSRLVGDPNRFLAAVQIGVTSTALLSSAFGAVTISDEVSDFLVDHGWSDGLASVVGVVGVTLVISFVTLVVGELAPKRLGLQRAEGAALFFAPPLERIAAVFRPIIWLLSRATNGIVRALGGDPEAGRAPITDEELRGLVAAHESLGSDERTLIDDVFAAGERSVDEVMVPRTEVTFLEGTMTVARAAKVASDSPHSRYPVVGRGHDDVVGFIHIRDLLVPSVRHERDRTVASLVREVKALPGSKHVLAAMSEMRREGHHLAIVVDEYGGTDGIVTLEDLIEEVIGDIRDEYDTDADDSSRLASGELEVNGLLNLDEVAELVDVELPEGPYSTLGGYVMAALGRLPQTGDAVDYEGLQLTVLRVEGRRAARIRLSPRPDAAAAPVAAEAG</sequence>
<evidence type="ECO:0000256" key="11">
    <source>
        <dbReference type="SAM" id="Phobius"/>
    </source>
</evidence>
<organism evidence="14 15">
    <name type="scientific">Jatrophihabitans endophyticus</name>
    <dbReference type="NCBI Taxonomy" id="1206085"/>
    <lineage>
        <taxon>Bacteria</taxon>
        <taxon>Bacillati</taxon>
        <taxon>Actinomycetota</taxon>
        <taxon>Actinomycetes</taxon>
        <taxon>Jatrophihabitantales</taxon>
        <taxon>Jatrophihabitantaceae</taxon>
        <taxon>Jatrophihabitans</taxon>
    </lineage>
</organism>
<keyword evidence="7 9" id="KW-0129">CBS domain</keyword>
<dbReference type="InterPro" id="IPR051676">
    <property type="entry name" value="UPF0053_domain"/>
</dbReference>
<dbReference type="InterPro" id="IPR036318">
    <property type="entry name" value="FAD-bd_PCMH-like_sf"/>
</dbReference>
<dbReference type="Pfam" id="PF03471">
    <property type="entry name" value="CorC_HlyC"/>
    <property type="match status" value="1"/>
</dbReference>
<feature type="transmembrane region" description="Helical" evidence="11">
    <location>
        <begin position="6"/>
        <end position="31"/>
    </location>
</feature>
<dbReference type="SUPFAM" id="SSF56176">
    <property type="entry name" value="FAD-binding/transporter-associated domain-like"/>
    <property type="match status" value="1"/>
</dbReference>
<dbReference type="InterPro" id="IPR005170">
    <property type="entry name" value="Transptr-assoc_dom"/>
</dbReference>
<dbReference type="GO" id="GO:0005886">
    <property type="term" value="C:plasma membrane"/>
    <property type="evidence" value="ECO:0007669"/>
    <property type="project" value="UniProtKB-SubCell"/>
</dbReference>
<evidence type="ECO:0000259" key="12">
    <source>
        <dbReference type="PROSITE" id="PS51371"/>
    </source>
</evidence>
<dbReference type="InterPro" id="IPR000644">
    <property type="entry name" value="CBS_dom"/>
</dbReference>
<comment type="subcellular location">
    <subcellularLocation>
        <location evidence="1">Cell membrane</location>
        <topology evidence="1">Multi-pass membrane protein</topology>
    </subcellularLocation>
</comment>
<evidence type="ECO:0000256" key="9">
    <source>
        <dbReference type="PROSITE-ProRule" id="PRU00703"/>
    </source>
</evidence>
<name>A0A1M5GBS3_9ACTN</name>
<dbReference type="SMART" id="SM00116">
    <property type="entry name" value="CBS"/>
    <property type="match status" value="2"/>
</dbReference>
<feature type="domain" description="CBS" evidence="12">
    <location>
        <begin position="283"/>
        <end position="340"/>
    </location>
</feature>
<dbReference type="SMART" id="SM01091">
    <property type="entry name" value="CorC_HlyC"/>
    <property type="match status" value="1"/>
</dbReference>
<keyword evidence="8 10" id="KW-0472">Membrane</keyword>
<keyword evidence="5" id="KW-0677">Repeat</keyword>
<feature type="domain" description="CNNM transmembrane" evidence="13">
    <location>
        <begin position="1"/>
        <end position="204"/>
    </location>
</feature>
<feature type="domain" description="CBS" evidence="12">
    <location>
        <begin position="218"/>
        <end position="278"/>
    </location>
</feature>
<evidence type="ECO:0000256" key="6">
    <source>
        <dbReference type="ARBA" id="ARBA00022989"/>
    </source>
</evidence>
<feature type="transmembrane region" description="Helical" evidence="11">
    <location>
        <begin position="60"/>
        <end position="83"/>
    </location>
</feature>
<keyword evidence="4 10" id="KW-0812">Transmembrane</keyword>
<dbReference type="PROSITE" id="PS51371">
    <property type="entry name" value="CBS"/>
    <property type="match status" value="2"/>
</dbReference>
<dbReference type="Pfam" id="PF00571">
    <property type="entry name" value="CBS"/>
    <property type="match status" value="2"/>
</dbReference>
<dbReference type="Gene3D" id="3.30.465.10">
    <property type="match status" value="1"/>
</dbReference>
<dbReference type="Pfam" id="PF01595">
    <property type="entry name" value="CNNM"/>
    <property type="match status" value="1"/>
</dbReference>